<evidence type="ECO:0000256" key="7">
    <source>
        <dbReference type="ARBA" id="ARBA00022764"/>
    </source>
</evidence>
<evidence type="ECO:0000313" key="10">
    <source>
        <dbReference type="EMBL" id="SFO17094.1"/>
    </source>
</evidence>
<keyword evidence="10" id="KW-0762">Sugar transport</keyword>
<keyword evidence="5" id="KW-0813">Transport</keyword>
<evidence type="ECO:0000256" key="2">
    <source>
        <dbReference type="ARBA" id="ARBA00008520"/>
    </source>
</evidence>
<dbReference type="Pfam" id="PF01547">
    <property type="entry name" value="SBP_bac_1"/>
    <property type="match status" value="1"/>
</dbReference>
<comment type="function">
    <text evidence="8">Part of the ABC transporter complex UgpBAEC involved in sn-glycerol-3-phosphate (G3P) import. Binds G3P.</text>
</comment>
<dbReference type="GO" id="GO:0042597">
    <property type="term" value="C:periplasmic space"/>
    <property type="evidence" value="ECO:0007669"/>
    <property type="project" value="UniProtKB-SubCell"/>
</dbReference>
<evidence type="ECO:0000256" key="8">
    <source>
        <dbReference type="ARBA" id="ARBA00034473"/>
    </source>
</evidence>
<dbReference type="EMBL" id="FOVR01000003">
    <property type="protein sequence ID" value="SFO17094.1"/>
    <property type="molecule type" value="Genomic_DNA"/>
</dbReference>
<evidence type="ECO:0000256" key="6">
    <source>
        <dbReference type="ARBA" id="ARBA00022729"/>
    </source>
</evidence>
<dbReference type="CDD" id="cd13585">
    <property type="entry name" value="PBP2_TMBP_like"/>
    <property type="match status" value="1"/>
</dbReference>
<evidence type="ECO:0000256" key="1">
    <source>
        <dbReference type="ARBA" id="ARBA00004418"/>
    </source>
</evidence>
<dbReference type="Proteomes" id="UP000199236">
    <property type="component" value="Unassembled WGS sequence"/>
</dbReference>
<sequence>MKNLTNYLLVSAAILAPTTVFAQDTVRYWMWDGQQAPVYQQCANDFEALNSDIHIEITQTGWDQYWTNLTTSFISGDAPDVFVNHLMRLPEFAANQMIEDLTPLLADASYDTSGYLPGLLENWSKDGAIYGLPKDWATVAVAYDRDKLKAAGLQPSDLADMNWNPEDGGSFQKIIAHLTVDTNGKRGDEEGFDPNSIATFGLVLNPLSPQGETEWAYLAASTGWRFIDEPWSTHYNFDDPRLAKTLTWIRDLARVHHLMPTVEQTGRLGAETLMFSDKGAMTVTGSWLVGLYHQSKPSVAFAPIPAGPQGRKTMFNGLADSIWTGSPVKDAAWKWVQYLGSDACQTTVAKAGVVFPAQQDQIETTVKAFEDKGVDVSAFTKVATEETTFAPPITDYGNEISSIVKAALESVMLGRENPEEILTDANEEINSLF</sequence>
<feature type="signal peptide" evidence="9">
    <location>
        <begin position="1"/>
        <end position="22"/>
    </location>
</feature>
<comment type="similarity">
    <text evidence="2">Belongs to the bacterial solute-binding protein 1 family.</text>
</comment>
<dbReference type="AlphaFoldDB" id="A0A1I5F001"/>
<dbReference type="InterPro" id="IPR050490">
    <property type="entry name" value="Bact_solute-bd_prot1"/>
</dbReference>
<dbReference type="Gene3D" id="3.40.190.10">
    <property type="entry name" value="Periplasmic binding protein-like II"/>
    <property type="match status" value="1"/>
</dbReference>
<name>A0A1I5F001_9HYPH</name>
<accession>A0A1I5F001</accession>
<keyword evidence="7" id="KW-0574">Periplasm</keyword>
<evidence type="ECO:0000313" key="11">
    <source>
        <dbReference type="Proteomes" id="UP000199236"/>
    </source>
</evidence>
<dbReference type="OrthoDB" id="9811951at2"/>
<comment type="subcellular location">
    <subcellularLocation>
        <location evidence="1">Periplasm</location>
    </subcellularLocation>
</comment>
<reference evidence="10 11" key="1">
    <citation type="submission" date="2016-10" db="EMBL/GenBank/DDBJ databases">
        <authorList>
            <person name="de Groot N.N."/>
        </authorList>
    </citation>
    <scope>NUCLEOTIDE SEQUENCE [LARGE SCALE GENOMIC DNA]</scope>
    <source>
        <strain evidence="10 11">CGMCC 1.9157</strain>
    </source>
</reference>
<proteinExistence type="inferred from homology"/>
<gene>
    <name evidence="10" type="ORF">SAMN04488056_103427</name>
</gene>
<feature type="chain" id="PRO_5011705209" description="sn-glycerol-3-phosphate-binding periplasmic protein UgpB" evidence="9">
    <location>
        <begin position="23"/>
        <end position="433"/>
    </location>
</feature>
<organism evidence="10 11">
    <name type="scientific">Cohaesibacter marisflavi</name>
    <dbReference type="NCBI Taxonomy" id="655353"/>
    <lineage>
        <taxon>Bacteria</taxon>
        <taxon>Pseudomonadati</taxon>
        <taxon>Pseudomonadota</taxon>
        <taxon>Alphaproteobacteria</taxon>
        <taxon>Hyphomicrobiales</taxon>
        <taxon>Cohaesibacteraceae</taxon>
    </lineage>
</organism>
<evidence type="ECO:0000256" key="9">
    <source>
        <dbReference type="SAM" id="SignalP"/>
    </source>
</evidence>
<dbReference type="PANTHER" id="PTHR43649:SF31">
    <property type="entry name" value="SN-GLYCEROL-3-PHOSPHATE-BINDING PERIPLASMIC PROTEIN UGPB"/>
    <property type="match status" value="1"/>
</dbReference>
<keyword evidence="6 9" id="KW-0732">Signal</keyword>
<dbReference type="RefSeq" id="WP_090071196.1">
    <property type="nucleotide sequence ID" value="NZ_FOVR01000003.1"/>
</dbReference>
<dbReference type="PANTHER" id="PTHR43649">
    <property type="entry name" value="ARABINOSE-BINDING PROTEIN-RELATED"/>
    <property type="match status" value="1"/>
</dbReference>
<dbReference type="InterPro" id="IPR006059">
    <property type="entry name" value="SBP"/>
</dbReference>
<dbReference type="SUPFAM" id="SSF53850">
    <property type="entry name" value="Periplasmic binding protein-like II"/>
    <property type="match status" value="1"/>
</dbReference>
<comment type="subunit">
    <text evidence="3">The complex is composed of two ATP-binding proteins (UgpC), two transmembrane proteins (UgpA and UgpE) and a solute-binding protein (UgpB).</text>
</comment>
<evidence type="ECO:0000256" key="4">
    <source>
        <dbReference type="ARBA" id="ARBA00017470"/>
    </source>
</evidence>
<dbReference type="STRING" id="655353.SAMN04488056_103427"/>
<keyword evidence="11" id="KW-1185">Reference proteome</keyword>
<evidence type="ECO:0000256" key="3">
    <source>
        <dbReference type="ARBA" id="ARBA00011557"/>
    </source>
</evidence>
<evidence type="ECO:0000256" key="5">
    <source>
        <dbReference type="ARBA" id="ARBA00022448"/>
    </source>
</evidence>
<protein>
    <recommendedName>
        <fullName evidence="4">sn-glycerol-3-phosphate-binding periplasmic protein UgpB</fullName>
    </recommendedName>
</protein>